<organism evidence="9 10">
    <name type="scientific">Lentisphaera araneosa HTCC2155</name>
    <dbReference type="NCBI Taxonomy" id="313628"/>
    <lineage>
        <taxon>Bacteria</taxon>
        <taxon>Pseudomonadati</taxon>
        <taxon>Lentisphaerota</taxon>
        <taxon>Lentisphaeria</taxon>
        <taxon>Lentisphaerales</taxon>
        <taxon>Lentisphaeraceae</taxon>
        <taxon>Lentisphaera</taxon>
    </lineage>
</organism>
<evidence type="ECO:0000259" key="8">
    <source>
        <dbReference type="PROSITE" id="PS50110"/>
    </source>
</evidence>
<protein>
    <recommendedName>
        <fullName evidence="2">histidine kinase</fullName>
        <ecNumber evidence="2">2.7.13.3</ecNumber>
    </recommendedName>
</protein>
<dbReference type="SMART" id="SM00448">
    <property type="entry name" value="REC"/>
    <property type="match status" value="1"/>
</dbReference>
<dbReference type="SMART" id="SM00387">
    <property type="entry name" value="HATPase_c"/>
    <property type="match status" value="1"/>
</dbReference>
<dbReference type="AlphaFoldDB" id="A6DTE3"/>
<keyword evidence="10" id="KW-1185">Reference proteome</keyword>
<dbReference type="Pfam" id="PF00072">
    <property type="entry name" value="Response_reg"/>
    <property type="match status" value="1"/>
</dbReference>
<dbReference type="InterPro" id="IPR003594">
    <property type="entry name" value="HATPase_dom"/>
</dbReference>
<keyword evidence="6" id="KW-1133">Transmembrane helix</keyword>
<evidence type="ECO:0000256" key="4">
    <source>
        <dbReference type="ARBA" id="ARBA00022777"/>
    </source>
</evidence>
<dbReference type="InterPro" id="IPR003661">
    <property type="entry name" value="HisK_dim/P_dom"/>
</dbReference>
<dbReference type="PANTHER" id="PTHR43047">
    <property type="entry name" value="TWO-COMPONENT HISTIDINE PROTEIN KINASE"/>
    <property type="match status" value="1"/>
</dbReference>
<evidence type="ECO:0000256" key="2">
    <source>
        <dbReference type="ARBA" id="ARBA00012438"/>
    </source>
</evidence>
<keyword evidence="6" id="KW-0472">Membrane</keyword>
<evidence type="ECO:0000256" key="1">
    <source>
        <dbReference type="ARBA" id="ARBA00000085"/>
    </source>
</evidence>
<dbReference type="GO" id="GO:0000155">
    <property type="term" value="F:phosphorelay sensor kinase activity"/>
    <property type="evidence" value="ECO:0007669"/>
    <property type="project" value="InterPro"/>
</dbReference>
<dbReference type="PANTHER" id="PTHR43047:SF66">
    <property type="entry name" value="HISKA"/>
    <property type="match status" value="1"/>
</dbReference>
<comment type="caution">
    <text evidence="9">The sequence shown here is derived from an EMBL/GenBank/DDBJ whole genome shotgun (WGS) entry which is preliminary data.</text>
</comment>
<dbReference type="EC" id="2.7.13.3" evidence="2"/>
<dbReference type="Gene3D" id="3.40.50.2300">
    <property type="match status" value="1"/>
</dbReference>
<dbReference type="InterPro" id="IPR036890">
    <property type="entry name" value="HATPase_C_sf"/>
</dbReference>
<comment type="catalytic activity">
    <reaction evidence="1">
        <text>ATP + protein L-histidine = ADP + protein N-phospho-L-histidine.</text>
        <dbReference type="EC" id="2.7.13.3"/>
    </reaction>
</comment>
<dbReference type="InterPro" id="IPR011006">
    <property type="entry name" value="CheY-like_superfamily"/>
</dbReference>
<dbReference type="GO" id="GO:0009927">
    <property type="term" value="F:histidine phosphotransfer kinase activity"/>
    <property type="evidence" value="ECO:0007669"/>
    <property type="project" value="TreeGrafter"/>
</dbReference>
<dbReference type="Gene3D" id="1.10.287.130">
    <property type="match status" value="1"/>
</dbReference>
<dbReference type="eggNOG" id="COG0642">
    <property type="taxonomic scope" value="Bacteria"/>
</dbReference>
<reference evidence="9 10" key="1">
    <citation type="journal article" date="2010" name="J. Bacteriol.">
        <title>Genome sequence of Lentisphaera araneosa HTCC2155T, the type species of the order Lentisphaerales in the phylum Lentisphaerae.</title>
        <authorList>
            <person name="Thrash J.C."/>
            <person name="Cho J.C."/>
            <person name="Vergin K.L."/>
            <person name="Morris R.M."/>
            <person name="Giovannoni S.J."/>
        </authorList>
    </citation>
    <scope>NUCLEOTIDE SEQUENCE [LARGE SCALE GENOMIC DNA]</scope>
    <source>
        <strain evidence="9 10">HTCC2155</strain>
    </source>
</reference>
<dbReference type="PROSITE" id="PS50109">
    <property type="entry name" value="HIS_KIN"/>
    <property type="match status" value="1"/>
</dbReference>
<dbReference type="CDD" id="cd17546">
    <property type="entry name" value="REC_hyHK_CKI1_RcsC-like"/>
    <property type="match status" value="1"/>
</dbReference>
<dbReference type="CDD" id="cd00082">
    <property type="entry name" value="HisKA"/>
    <property type="match status" value="1"/>
</dbReference>
<name>A6DTE3_9BACT</name>
<evidence type="ECO:0000256" key="5">
    <source>
        <dbReference type="PROSITE-ProRule" id="PRU00169"/>
    </source>
</evidence>
<dbReference type="InterPro" id="IPR005467">
    <property type="entry name" value="His_kinase_dom"/>
</dbReference>
<evidence type="ECO:0000256" key="6">
    <source>
        <dbReference type="SAM" id="Phobius"/>
    </source>
</evidence>
<dbReference type="Pfam" id="PF00512">
    <property type="entry name" value="HisKA"/>
    <property type="match status" value="1"/>
</dbReference>
<feature type="transmembrane region" description="Helical" evidence="6">
    <location>
        <begin position="244"/>
        <end position="266"/>
    </location>
</feature>
<dbReference type="Proteomes" id="UP000004947">
    <property type="component" value="Unassembled WGS sequence"/>
</dbReference>
<accession>A6DTE3</accession>
<dbReference type="SMART" id="SM00388">
    <property type="entry name" value="HisKA"/>
    <property type="match status" value="1"/>
</dbReference>
<keyword evidence="5" id="KW-0597">Phosphoprotein</keyword>
<feature type="domain" description="Histidine kinase" evidence="7">
    <location>
        <begin position="360"/>
        <end position="573"/>
    </location>
</feature>
<evidence type="ECO:0000313" key="9">
    <source>
        <dbReference type="EMBL" id="EDM25123.1"/>
    </source>
</evidence>
<keyword evidence="3" id="KW-0808">Transferase</keyword>
<dbReference type="SUPFAM" id="SSF55874">
    <property type="entry name" value="ATPase domain of HSP90 chaperone/DNA topoisomerase II/histidine kinase"/>
    <property type="match status" value="1"/>
</dbReference>
<dbReference type="Gene3D" id="3.30.565.10">
    <property type="entry name" value="Histidine kinase-like ATPase, C-terminal domain"/>
    <property type="match status" value="1"/>
</dbReference>
<proteinExistence type="predicted"/>
<gene>
    <name evidence="9" type="ORF">LNTAR_02904</name>
</gene>
<keyword evidence="4 9" id="KW-0418">Kinase</keyword>
<dbReference type="SUPFAM" id="SSF47384">
    <property type="entry name" value="Homodimeric domain of signal transducing histidine kinase"/>
    <property type="match status" value="1"/>
</dbReference>
<evidence type="ECO:0000259" key="7">
    <source>
        <dbReference type="PROSITE" id="PS50109"/>
    </source>
</evidence>
<dbReference type="InterPro" id="IPR036097">
    <property type="entry name" value="HisK_dim/P_sf"/>
</dbReference>
<feature type="modified residue" description="4-aspartylphosphate" evidence="5">
    <location>
        <position position="644"/>
    </location>
</feature>
<dbReference type="SUPFAM" id="SSF52172">
    <property type="entry name" value="CheY-like"/>
    <property type="match status" value="1"/>
</dbReference>
<keyword evidence="6" id="KW-0812">Transmembrane</keyword>
<dbReference type="GO" id="GO:0005886">
    <property type="term" value="C:plasma membrane"/>
    <property type="evidence" value="ECO:0007669"/>
    <property type="project" value="TreeGrafter"/>
</dbReference>
<dbReference type="Pfam" id="PF02518">
    <property type="entry name" value="HATPase_c"/>
    <property type="match status" value="1"/>
</dbReference>
<evidence type="ECO:0000313" key="10">
    <source>
        <dbReference type="Proteomes" id="UP000004947"/>
    </source>
</evidence>
<sequence>MIKHLSAYKTSISFMVFIGITLMVGAGYIISINLSNLGHKSFQNKADIRSQQLQKEISSHLTQHTKILQDFAQLRIFSQAVLQPEQNAEEAQSLMNSWKLLGEHYPLYLVDFEGNLIRSSTNANKTFIMSPAIKSILNETLDQNLDLIKQEPHPRIRLSVAIKHNEFTEGALIAELPLAEVYQNMEELLAHSEGLQIFHKNHELRYLGPNIPRAFEQRIDLGKGFWANIYFDYSPFIKTRNSALAHYLLIAFVVSIIISTIGFLIINHLFVKPLNALETHFSQCQLSGSEPKDEGVIVQEFDNLKILFDQLISALQNRSENLETINSEMEQLVHQRTKELTSKIGELQKMSEFKSQFFANMSHEIRTPMNAIHGYAELLRELDLDEDAKNYCDSIYQSTKSLLMIINEILDFSKILEDKSELNLRVFNFNELLRSLRKLFESSCTAKGLKLNFTLLDESTAWLKGDKDRIRQVLVNLISNSIKFTEKGSVDINCYYLDNHNTAQVHVQVKDSGMGIGSETLNAITKGHHLSSKNYGLGLKICQDLLKQMKTTLNVQSQENIGSSFEFELVLEKMHHPVTSAKKAIDFSALGYKPNILVVDDNRINLELVKDCLKGLPLNCHLKSSGQAALDFMESNPTDLILMDCQMPQMNGFEATDKLRSKGVEIPIIAFSANAFKDNIEECYKVGMNDYIVKPFEKQDFLAKILQWLKEKKLTS</sequence>
<evidence type="ECO:0000256" key="3">
    <source>
        <dbReference type="ARBA" id="ARBA00022679"/>
    </source>
</evidence>
<dbReference type="InterPro" id="IPR001789">
    <property type="entry name" value="Sig_transdc_resp-reg_receiver"/>
</dbReference>
<dbReference type="RefSeq" id="WP_007281092.1">
    <property type="nucleotide sequence ID" value="NZ_ABCK01000036.1"/>
</dbReference>
<dbReference type="STRING" id="313628.LNTAR_02904"/>
<dbReference type="PROSITE" id="PS50110">
    <property type="entry name" value="RESPONSE_REGULATORY"/>
    <property type="match status" value="1"/>
</dbReference>
<dbReference type="EMBL" id="ABCK01000036">
    <property type="protein sequence ID" value="EDM25123.1"/>
    <property type="molecule type" value="Genomic_DNA"/>
</dbReference>
<feature type="transmembrane region" description="Helical" evidence="6">
    <location>
        <begin position="12"/>
        <end position="35"/>
    </location>
</feature>
<feature type="domain" description="Response regulatory" evidence="8">
    <location>
        <begin position="595"/>
        <end position="709"/>
    </location>
</feature>